<dbReference type="Gene3D" id="3.40.50.11350">
    <property type="match status" value="1"/>
</dbReference>
<proteinExistence type="predicted"/>
<dbReference type="Proteomes" id="UP001158067">
    <property type="component" value="Unassembled WGS sequence"/>
</dbReference>
<evidence type="ECO:0000313" key="1">
    <source>
        <dbReference type="EMBL" id="SMP68175.1"/>
    </source>
</evidence>
<evidence type="ECO:0008006" key="3">
    <source>
        <dbReference type="Google" id="ProtNLM"/>
    </source>
</evidence>
<accession>A0ABY1QDG8</accession>
<dbReference type="RefSeq" id="WP_283433990.1">
    <property type="nucleotide sequence ID" value="NZ_FXUG01000011.1"/>
</dbReference>
<name>A0ABY1QDG8_9BACT</name>
<gene>
    <name evidence="1" type="ORF">SAMN06265222_11113</name>
</gene>
<sequence>MILVTREYGQLGNRLRLYAHLMAAAIEYDVSLYFPHFREYAMHFPTLRKDWWCRYPQVVPDDQPPSRLMQRHEDALRQFICNQVFESRYRLSQIGFTRFPANVICISEDETCDLNTPRFKRMAQSVKPLLVDGWMFRSWDLLDKHADQIRNHFRILDAHQTQVDATIASLRKPGCKVVGVHIRHGDYEEWRDGCYFYSIEEYAAHMRQIADLNHGSETRFLVCTNAAVTEQDFPGLDVTLSSGHLIEDLYALAETDLILGPPSTFSGWSAFYGKKPKLTLKRRESQPNLFDQAELHSAMELAAAS</sequence>
<reference evidence="1 2" key="1">
    <citation type="submission" date="2017-05" db="EMBL/GenBank/DDBJ databases">
        <authorList>
            <person name="Varghese N."/>
            <person name="Submissions S."/>
        </authorList>
    </citation>
    <scope>NUCLEOTIDE SEQUENCE [LARGE SCALE GENOMIC DNA]</scope>
    <source>
        <strain evidence="1 2">DSM 25457</strain>
    </source>
</reference>
<evidence type="ECO:0000313" key="2">
    <source>
        <dbReference type="Proteomes" id="UP001158067"/>
    </source>
</evidence>
<comment type="caution">
    <text evidence="1">The sequence shown here is derived from an EMBL/GenBank/DDBJ whole genome shotgun (WGS) entry which is preliminary data.</text>
</comment>
<protein>
    <recommendedName>
        <fullName evidence="3">Glycosyl transferase family 11</fullName>
    </recommendedName>
</protein>
<dbReference type="EMBL" id="FXUG01000011">
    <property type="protein sequence ID" value="SMP68175.1"/>
    <property type="molecule type" value="Genomic_DNA"/>
</dbReference>
<keyword evidence="2" id="KW-1185">Reference proteome</keyword>
<organism evidence="1 2">
    <name type="scientific">Neorhodopirellula lusitana</name>
    <dbReference type="NCBI Taxonomy" id="445327"/>
    <lineage>
        <taxon>Bacteria</taxon>
        <taxon>Pseudomonadati</taxon>
        <taxon>Planctomycetota</taxon>
        <taxon>Planctomycetia</taxon>
        <taxon>Pirellulales</taxon>
        <taxon>Pirellulaceae</taxon>
        <taxon>Neorhodopirellula</taxon>
    </lineage>
</organism>